<dbReference type="PRINTS" id="PR00320">
    <property type="entry name" value="GPROTEINBRPT"/>
</dbReference>
<evidence type="ECO:0000256" key="2">
    <source>
        <dbReference type="ARBA" id="ARBA00022737"/>
    </source>
</evidence>
<evidence type="ECO:0000259" key="5">
    <source>
        <dbReference type="Pfam" id="PF12894"/>
    </source>
</evidence>
<evidence type="ECO:0000313" key="8">
    <source>
        <dbReference type="Proteomes" id="UP000551501"/>
    </source>
</evidence>
<proteinExistence type="predicted"/>
<dbReference type="CDD" id="cd00200">
    <property type="entry name" value="WD40"/>
    <property type="match status" value="1"/>
</dbReference>
<dbReference type="AlphaFoldDB" id="A0A840F2W5"/>
<dbReference type="SUPFAM" id="SSF50998">
    <property type="entry name" value="Quinoprotein alcohol dehydrogenase-like"/>
    <property type="match status" value="1"/>
</dbReference>
<feature type="repeat" description="WD" evidence="3">
    <location>
        <begin position="645"/>
        <end position="678"/>
    </location>
</feature>
<dbReference type="InterPro" id="IPR001680">
    <property type="entry name" value="WD40_rpt"/>
</dbReference>
<protein>
    <submittedName>
        <fullName evidence="7">WD40 repeat protein</fullName>
    </submittedName>
</protein>
<feature type="transmembrane region" description="Helical" evidence="4">
    <location>
        <begin position="510"/>
        <end position="531"/>
    </location>
</feature>
<dbReference type="InterPro" id="IPR024977">
    <property type="entry name" value="Apc4-like_WD40_dom"/>
</dbReference>
<feature type="domain" description="Novel STAND NTPase 1" evidence="6">
    <location>
        <begin position="110"/>
        <end position="174"/>
    </location>
</feature>
<evidence type="ECO:0000259" key="6">
    <source>
        <dbReference type="Pfam" id="PF20703"/>
    </source>
</evidence>
<feature type="repeat" description="WD" evidence="3">
    <location>
        <begin position="1016"/>
        <end position="1047"/>
    </location>
</feature>
<evidence type="ECO:0000313" key="7">
    <source>
        <dbReference type="EMBL" id="MBB4133917.1"/>
    </source>
</evidence>
<evidence type="ECO:0000256" key="3">
    <source>
        <dbReference type="PROSITE-ProRule" id="PRU00221"/>
    </source>
</evidence>
<sequence length="1261" mass="134329">MSNSPPGDAFGEALKALFLQAGRPTLESAAKAVSRPNVTVSRQRVSDWRNGRHIPHDYAVVEPLLTWLTMRAVDAGATDVMPLPEWKKLWARAQGRAAGDAKTAPRGGTPFRGLDAMTADDADLFFGRGATLTALTAQLDRVVDAGGPRVVIVTGVSGSGKSSVLGAGLAGASDRWSRPERIAVADIGRLRSTADGRPEFVVVDQFEEVFALDAADREDRLSVVEEVSREVPVLLAIRADFFDACLDVPFLAHAWQERAVIVGEMTDEQLGEVIREPIRLAGGRIDSGLAELLIRDLHEATLGDERAGRLPLLAHTLERLWANRTGSTVSVETYNRLGGIASAIADTAEAAWNTLDADDQDTARALLLSLVQFGPRGVPMRAVVDMDDLRRRFPGRAERIVDCFADARLLTAGQTVTFIHDAVLTSWPRLSRSIAEDADTLQWRQQLAVDAQAWNDAERNSELLYSGGRLEHALDNLNELGELRRHVLPVGGQEFLDASVKRRRNRRGTLIAAGALVVILALVAAVSAVTASRQAGDLERQRNNAERTALMSNIDGLIGSDPSLASRLLLAAEHRFGDDPQIRALLTAAASTPLARTVDGHDGSVYDIAYSQDGELVATAGNDRTVRLWRHHDDGPTPLTQISAVGGFDDYVTSVTFNSARPIIAAASGDGTVRMWNIADPASPRPIAELRPGRGTSYLTRFSPDGRLLATSSDDGTLVLYRVDGDAAPPVQTAVLRGHRSAVRTLAFDPNGSLLASGGEDQTVRLWRITGDTAAPIGEPIGGFGNITHALAFLPDGQTLAVGGDGPNVQLWNVTDPAAPRVESAALPGVTGGSWSVAVDPTSPLIAQAGIDGAVQVWNTLSRTEPPHVWSLMDSAGRGAVRTFSAAFDPHGGELIVGRDDGRLDVWRLPPGVRPDRGVVVSGIAQSGSGRRVATVGGDTRLDLWTSDGQVWSRRGGVALERRVNDRPHVAMSADGELAATANNNGGTVQLWDTADPDRPRLATTLQIATRYTFEVAFVGDRDLLATGASDRSVQLWDVSNPAVPRKIGTPLEGPADLVRSVTASPDGRRLAVASDDGRVYLYDVADGRLLHTLAIESPAAAATFDPSGRHLVVAGDDLTVWSVDDGELVDRAADDHPDTLGVLADSGTILTGTAAKDVIAYSLGDDGRLSDRRAVTPVLAGPSTTTAQWVLPSVMRDGDRFVTGGDGTGQLYSQSIDPEQGRAWICAATDPMTESDRATYRTGIDDDVCGDATPSEESHP</sequence>
<dbReference type="InterPro" id="IPR049052">
    <property type="entry name" value="nSTAND1"/>
</dbReference>
<dbReference type="Proteomes" id="UP000551501">
    <property type="component" value="Unassembled WGS sequence"/>
</dbReference>
<reference evidence="7 8" key="1">
    <citation type="submission" date="2020-08" db="EMBL/GenBank/DDBJ databases">
        <title>Sequencing the genomes of 1000 actinobacteria strains.</title>
        <authorList>
            <person name="Klenk H.-P."/>
        </authorList>
    </citation>
    <scope>NUCLEOTIDE SEQUENCE [LARGE SCALE GENOMIC DNA]</scope>
    <source>
        <strain evidence="7 8">DSM 45298</strain>
    </source>
</reference>
<gene>
    <name evidence="7" type="ORF">BKA16_000469</name>
</gene>
<keyword evidence="4" id="KW-0472">Membrane</keyword>
<keyword evidence="8" id="KW-1185">Reference proteome</keyword>
<dbReference type="PROSITE" id="PS50082">
    <property type="entry name" value="WD_REPEATS_2"/>
    <property type="match status" value="5"/>
</dbReference>
<keyword evidence="4" id="KW-0812">Transmembrane</keyword>
<dbReference type="SUPFAM" id="SSF50978">
    <property type="entry name" value="WD40 repeat-like"/>
    <property type="match status" value="1"/>
</dbReference>
<dbReference type="InterPro" id="IPR020472">
    <property type="entry name" value="WD40_PAC1"/>
</dbReference>
<accession>A0A840F2W5</accession>
<dbReference type="RefSeq" id="WP_183369078.1">
    <property type="nucleotide sequence ID" value="NZ_BAABHL010000021.1"/>
</dbReference>
<dbReference type="InterPro" id="IPR036322">
    <property type="entry name" value="WD40_repeat_dom_sf"/>
</dbReference>
<dbReference type="Pfam" id="PF20703">
    <property type="entry name" value="nSTAND1"/>
    <property type="match status" value="2"/>
</dbReference>
<keyword evidence="4" id="KW-1133">Transmembrane helix</keyword>
<dbReference type="InterPro" id="IPR015943">
    <property type="entry name" value="WD40/YVTN_repeat-like_dom_sf"/>
</dbReference>
<comment type="caution">
    <text evidence="7">The sequence shown here is derived from an EMBL/GenBank/DDBJ whole genome shotgun (WGS) entry which is preliminary data.</text>
</comment>
<dbReference type="PROSITE" id="PS50294">
    <property type="entry name" value="WD_REPEATS_REGION"/>
    <property type="match status" value="3"/>
</dbReference>
<dbReference type="PANTHER" id="PTHR19879">
    <property type="entry name" value="TRANSCRIPTION INITIATION FACTOR TFIID"/>
    <property type="match status" value="1"/>
</dbReference>
<dbReference type="PANTHER" id="PTHR19879:SF9">
    <property type="entry name" value="TRANSCRIPTION INITIATION FACTOR TFIID SUBUNIT 5"/>
    <property type="match status" value="1"/>
</dbReference>
<feature type="domain" description="Novel STAND NTPase 1" evidence="6">
    <location>
        <begin position="190"/>
        <end position="461"/>
    </location>
</feature>
<evidence type="ECO:0000256" key="4">
    <source>
        <dbReference type="SAM" id="Phobius"/>
    </source>
</evidence>
<dbReference type="Pfam" id="PF00400">
    <property type="entry name" value="WD40"/>
    <property type="match status" value="4"/>
</dbReference>
<dbReference type="Pfam" id="PF12894">
    <property type="entry name" value="ANAPC4_WD40"/>
    <property type="match status" value="1"/>
</dbReference>
<name>A0A840F2W5_9ACTN</name>
<keyword evidence="2" id="KW-0677">Repeat</keyword>
<dbReference type="PROSITE" id="PS00678">
    <property type="entry name" value="WD_REPEATS_1"/>
    <property type="match status" value="2"/>
</dbReference>
<evidence type="ECO:0000256" key="1">
    <source>
        <dbReference type="ARBA" id="ARBA00022574"/>
    </source>
</evidence>
<dbReference type="InterPro" id="IPR019775">
    <property type="entry name" value="WD40_repeat_CS"/>
</dbReference>
<dbReference type="EMBL" id="JACIFP010000001">
    <property type="protein sequence ID" value="MBB4133917.1"/>
    <property type="molecule type" value="Genomic_DNA"/>
</dbReference>
<feature type="repeat" description="WD" evidence="3">
    <location>
        <begin position="598"/>
        <end position="629"/>
    </location>
</feature>
<dbReference type="SMART" id="SM00320">
    <property type="entry name" value="WD40"/>
    <property type="match status" value="10"/>
</dbReference>
<dbReference type="InterPro" id="IPR011047">
    <property type="entry name" value="Quinoprotein_ADH-like_sf"/>
</dbReference>
<keyword evidence="1 3" id="KW-0853">WD repeat</keyword>
<feature type="repeat" description="WD" evidence="3">
    <location>
        <begin position="1052"/>
        <end position="1093"/>
    </location>
</feature>
<feature type="domain" description="Anaphase-promoting complex subunit 4-like WD40" evidence="5">
    <location>
        <begin position="1021"/>
        <end position="1099"/>
    </location>
</feature>
<feature type="repeat" description="WD" evidence="3">
    <location>
        <begin position="736"/>
        <end position="769"/>
    </location>
</feature>
<dbReference type="Gene3D" id="2.130.10.10">
    <property type="entry name" value="YVTN repeat-like/Quinoprotein amine dehydrogenase"/>
    <property type="match status" value="3"/>
</dbReference>
<organism evidence="7 8">
    <name type="scientific">Gordonia humi</name>
    <dbReference type="NCBI Taxonomy" id="686429"/>
    <lineage>
        <taxon>Bacteria</taxon>
        <taxon>Bacillati</taxon>
        <taxon>Actinomycetota</taxon>
        <taxon>Actinomycetes</taxon>
        <taxon>Mycobacteriales</taxon>
        <taxon>Gordoniaceae</taxon>
        <taxon>Gordonia</taxon>
    </lineage>
</organism>